<keyword evidence="4" id="KW-1185">Reference proteome</keyword>
<accession>A0A2N5X7J8</accession>
<reference evidence="3 4" key="1">
    <citation type="submission" date="2018-01" db="EMBL/GenBank/DDBJ databases">
        <title>The draft genome sequence of Halioglobus lutimaris HF004.</title>
        <authorList>
            <person name="Du Z.-J."/>
            <person name="Shi M.-J."/>
        </authorList>
    </citation>
    <scope>NUCLEOTIDE SEQUENCE [LARGE SCALE GENOMIC DNA]</scope>
    <source>
        <strain evidence="3 4">HF004</strain>
    </source>
</reference>
<comment type="caution">
    <text evidence="3">The sequence shown here is derived from an EMBL/GenBank/DDBJ whole genome shotgun (WGS) entry which is preliminary data.</text>
</comment>
<name>A0A2N5X7J8_9GAMM</name>
<dbReference type="CDD" id="cd01097">
    <property type="entry name" value="Tetrahydromethanopterin_reductase"/>
    <property type="match status" value="1"/>
</dbReference>
<dbReference type="NCBIfam" id="TIGR03559">
    <property type="entry name" value="F420_Rv3520c"/>
    <property type="match status" value="1"/>
</dbReference>
<dbReference type="RefSeq" id="WP_101517357.1">
    <property type="nucleotide sequence ID" value="NZ_PKUS01000002.1"/>
</dbReference>
<protein>
    <submittedName>
        <fullName evidence="3">LLM class F420-dependent oxidoreductase</fullName>
    </submittedName>
</protein>
<dbReference type="Pfam" id="PF00296">
    <property type="entry name" value="Bac_luciferase"/>
    <property type="match status" value="1"/>
</dbReference>
<dbReference type="InterPro" id="IPR036661">
    <property type="entry name" value="Luciferase-like_sf"/>
</dbReference>
<dbReference type="InterPro" id="IPR011251">
    <property type="entry name" value="Luciferase-like_dom"/>
</dbReference>
<dbReference type="Gene3D" id="3.20.20.30">
    <property type="entry name" value="Luciferase-like domain"/>
    <property type="match status" value="1"/>
</dbReference>
<evidence type="ECO:0000313" key="3">
    <source>
        <dbReference type="EMBL" id="PLW70462.1"/>
    </source>
</evidence>
<dbReference type="InterPro" id="IPR019951">
    <property type="entry name" value="F420_OxRdatse_Rv3520c_pred"/>
</dbReference>
<keyword evidence="1" id="KW-0560">Oxidoreductase</keyword>
<dbReference type="Proteomes" id="UP000235005">
    <property type="component" value="Unassembled WGS sequence"/>
</dbReference>
<dbReference type="PANTHER" id="PTHR43244">
    <property type="match status" value="1"/>
</dbReference>
<organism evidence="3 4">
    <name type="scientific">Pseudohalioglobus lutimaris</name>
    <dbReference type="NCBI Taxonomy" id="1737061"/>
    <lineage>
        <taxon>Bacteria</taxon>
        <taxon>Pseudomonadati</taxon>
        <taxon>Pseudomonadota</taxon>
        <taxon>Gammaproteobacteria</taxon>
        <taxon>Cellvibrionales</taxon>
        <taxon>Halieaceae</taxon>
        <taxon>Pseudohalioglobus</taxon>
    </lineage>
</organism>
<dbReference type="OrthoDB" id="7239898at2"/>
<dbReference type="SUPFAM" id="SSF51679">
    <property type="entry name" value="Bacterial luciferase-like"/>
    <property type="match status" value="1"/>
</dbReference>
<evidence type="ECO:0000259" key="2">
    <source>
        <dbReference type="Pfam" id="PF00296"/>
    </source>
</evidence>
<dbReference type="PANTHER" id="PTHR43244:SF1">
    <property type="entry name" value="5,10-METHYLENETETRAHYDROMETHANOPTERIN REDUCTASE"/>
    <property type="match status" value="1"/>
</dbReference>
<evidence type="ECO:0000256" key="1">
    <source>
        <dbReference type="ARBA" id="ARBA00023002"/>
    </source>
</evidence>
<gene>
    <name evidence="3" type="ORF">C0039_04495</name>
</gene>
<dbReference type="GO" id="GO:0016705">
    <property type="term" value="F:oxidoreductase activity, acting on paired donors, with incorporation or reduction of molecular oxygen"/>
    <property type="evidence" value="ECO:0007669"/>
    <property type="project" value="InterPro"/>
</dbReference>
<proteinExistence type="predicted"/>
<dbReference type="AlphaFoldDB" id="A0A2N5X7J8"/>
<sequence>MKLGILLGYSGKQIQIPMDLIRHAESLGYDSVWTAEAYGNDAVTSASWVLAQTEKIKVGTAIMQMPARTPAMAAMTAMSLDQLSGGRFIVGLGASGPQVVEGWHGVPYGKPVTRTREYIKIMRAIMEREGPVEFDGNMYHLPNKGEGTTGLGKPLKSILDANPNIPIYTASITPAGLRCAGEVADGVFPVWMDPNKYGIIGEHIEKGFAKAGGGKGLSDFNIAPFVSVAMDDDLDAAFDSLRPWLGLYIGGMGAKGKNFYHDYATRLGYGEAADKIQDLYLSGKQAEACAEVPRELIDEVALVGSKDRIRDRLGAWKEAGEKGHVTTMLLGVHDPEVLELFAEEML</sequence>
<evidence type="ECO:0000313" key="4">
    <source>
        <dbReference type="Proteomes" id="UP000235005"/>
    </source>
</evidence>
<feature type="domain" description="Luciferase-like" evidence="2">
    <location>
        <begin position="18"/>
        <end position="320"/>
    </location>
</feature>
<dbReference type="InterPro" id="IPR050564">
    <property type="entry name" value="F420-G6PD/mer"/>
</dbReference>
<dbReference type="EMBL" id="PKUS01000002">
    <property type="protein sequence ID" value="PLW70462.1"/>
    <property type="molecule type" value="Genomic_DNA"/>
</dbReference>